<sequence>MDRGYQPSGVAPAILPGYALCSRHVPAEIYPSIRWSASCVKSGGVRGKLSLRKSSHDEFSGEPHDKQRSAF</sequence>
<accession>A0A656IJJ8</accession>
<feature type="compositionally biased region" description="Basic and acidic residues" evidence="1">
    <location>
        <begin position="54"/>
        <end position="71"/>
    </location>
</feature>
<reference evidence="2 3" key="1">
    <citation type="submission" date="2013-04" db="EMBL/GenBank/DDBJ databases">
        <authorList>
            <person name="McClelland M."/>
            <person name="Porwollik S."/>
            <person name="Desai P."/>
            <person name="Cheng P."/>
            <person name="Wollam A."/>
            <person name="Pepin K."/>
            <person name="Palsikar V.B."/>
            <person name="Fulton L."/>
            <person name="Fulton R."/>
            <person name="Delehaunty K."/>
            <person name="Fronick C."/>
            <person name="Godfrey J."/>
            <person name="Waligorski J."/>
            <person name="Appelbaum E."/>
            <person name="Tomlinson C."/>
            <person name="Warren W."/>
            <person name="Sodergren E."/>
            <person name="Weinstock G."/>
            <person name="Wilson R.K."/>
        </authorList>
    </citation>
    <scope>NUCLEOTIDE SEQUENCE [LARGE SCALE GENOMIC DNA]</scope>
    <source>
        <strain evidence="2 3">2009K0958</strain>
    </source>
</reference>
<proteinExistence type="predicted"/>
<gene>
    <name evidence="2" type="ORF">A673_01130</name>
</gene>
<evidence type="ECO:0000313" key="3">
    <source>
        <dbReference type="Proteomes" id="UP000014535"/>
    </source>
</evidence>
<dbReference type="EMBL" id="ATFT01000020">
    <property type="protein sequence ID" value="EPI74399.1"/>
    <property type="molecule type" value="Genomic_DNA"/>
</dbReference>
<name>A0A656IJJ8_SALE2</name>
<evidence type="ECO:0000256" key="1">
    <source>
        <dbReference type="SAM" id="MobiDB-lite"/>
    </source>
</evidence>
<organism evidence="2 3">
    <name type="scientific">Salmonella enteritidis (strain 2009K0958)</name>
    <dbReference type="NCBI Taxonomy" id="1192586"/>
    <lineage>
        <taxon>Bacteria</taxon>
        <taxon>Pseudomonadati</taxon>
        <taxon>Pseudomonadota</taxon>
        <taxon>Gammaproteobacteria</taxon>
        <taxon>Enterobacterales</taxon>
        <taxon>Enterobacteriaceae</taxon>
        <taxon>Salmonella</taxon>
    </lineage>
</organism>
<dbReference type="Proteomes" id="UP000014535">
    <property type="component" value="Unassembled WGS sequence"/>
</dbReference>
<feature type="region of interest" description="Disordered" evidence="1">
    <location>
        <begin position="51"/>
        <end position="71"/>
    </location>
</feature>
<protein>
    <submittedName>
        <fullName evidence="2">Uncharacterized protein</fullName>
    </submittedName>
</protein>
<dbReference type="AlphaFoldDB" id="A0A656IJJ8"/>
<comment type="caution">
    <text evidence="2">The sequence shown here is derived from an EMBL/GenBank/DDBJ whole genome shotgun (WGS) entry which is preliminary data.</text>
</comment>
<evidence type="ECO:0000313" key="2">
    <source>
        <dbReference type="EMBL" id="EPI74399.1"/>
    </source>
</evidence>